<dbReference type="InterPro" id="IPR054767">
    <property type="entry name" value="Cas10-Cmr2_palm2"/>
</dbReference>
<dbReference type="EMBL" id="CP032093">
    <property type="protein sequence ID" value="AXY00994.1"/>
    <property type="molecule type" value="Genomic_DNA"/>
</dbReference>
<keyword evidence="1" id="KW-0547">Nucleotide-binding</keyword>
<keyword evidence="5" id="KW-1185">Reference proteome</keyword>
<organism evidence="4 5">
    <name type="scientific">Vibrio alfacsensis</name>
    <dbReference type="NCBI Taxonomy" id="1074311"/>
    <lineage>
        <taxon>Bacteria</taxon>
        <taxon>Pseudomonadati</taxon>
        <taxon>Pseudomonadota</taxon>
        <taxon>Gammaproteobacteria</taxon>
        <taxon>Vibrionales</taxon>
        <taxon>Vibrionaceae</taxon>
        <taxon>Vibrio</taxon>
    </lineage>
</organism>
<evidence type="ECO:0000256" key="2">
    <source>
        <dbReference type="ARBA" id="ARBA00023118"/>
    </source>
</evidence>
<dbReference type="Pfam" id="PF22335">
    <property type="entry name" value="Cas10-Cmr2_palm2"/>
    <property type="match status" value="1"/>
</dbReference>
<reference evidence="4 5" key="1">
    <citation type="submission" date="2018-08" db="EMBL/GenBank/DDBJ databases">
        <title>Genomic taxonomy of the Vibrionaceae family.</title>
        <authorList>
            <person name="Gomez-Gil B."/>
            <person name="Tanaka M."/>
            <person name="Sawabe T."/>
            <person name="Enciso-Ibarra K."/>
        </authorList>
    </citation>
    <scope>NUCLEOTIDE SEQUENCE [LARGE SCALE GENOMIC DNA]</scope>
    <source>
        <strain evidence="4 5">CAIM 1831</strain>
    </source>
</reference>
<evidence type="ECO:0000259" key="3">
    <source>
        <dbReference type="Pfam" id="PF22335"/>
    </source>
</evidence>
<name>A0ABM6YU01_9VIBR</name>
<protein>
    <recommendedName>
        <fullName evidence="3">Cas10/Cmr2 second palm domain-containing protein</fullName>
    </recommendedName>
</protein>
<evidence type="ECO:0000313" key="4">
    <source>
        <dbReference type="EMBL" id="AXY00994.1"/>
    </source>
</evidence>
<feature type="domain" description="Cas10/Cmr2 second palm" evidence="3">
    <location>
        <begin position="148"/>
        <end position="288"/>
    </location>
</feature>
<dbReference type="RefSeq" id="WP_128810819.1">
    <property type="nucleotide sequence ID" value="NZ_CP032093.1"/>
</dbReference>
<sequence length="445" mass="51309">MKYNQKRLPTQYFSFIVAITEETDFLLAKEQLIAKTRILQMQSFSVSPLLIPSENEHKFTQICQWSGIYPAQDSGSELGNLGESVKARRLIGKKQKRELFKNESPLIASDRHYNAQADINEQEIDNLLIPDDLESLAKIAKTELKGKIALFYADGNKFGKIQQHLLQECTTSESTKRAQRHFDDEVKKYRATFLQRLVEVIHTHSANDFPLEVLMWGGDEFYFIVPAELGFKAVQTFYDISKDWQIANPDTQASPYKLTHAGGLVFCPAKTPLKVIQSLAHDLAEEVKSTIGPELEHQTNAFNVMALESIDYPTESLSEFWQHHYGEQLGKIRLPLEPFRENWFQLIANLKTLPKGQLYRLVHSAIEEWRHGAQSQHSFKEQLARLDETTTKDTNELENDLRSLFTLVQKDHEKSEENSSDFSSDILPWIYLIELWDYLPQEGEK</sequence>
<evidence type="ECO:0000313" key="5">
    <source>
        <dbReference type="Proteomes" id="UP000262832"/>
    </source>
</evidence>
<gene>
    <name evidence="4" type="ORF">D1115_06865</name>
</gene>
<evidence type="ECO:0000256" key="1">
    <source>
        <dbReference type="ARBA" id="ARBA00022741"/>
    </source>
</evidence>
<dbReference type="InterPro" id="IPR043128">
    <property type="entry name" value="Rev_trsase/Diguanyl_cyclase"/>
</dbReference>
<dbReference type="Gene3D" id="3.30.70.270">
    <property type="match status" value="1"/>
</dbReference>
<dbReference type="Proteomes" id="UP000262832">
    <property type="component" value="Chromosome I"/>
</dbReference>
<proteinExistence type="predicted"/>
<keyword evidence="2" id="KW-0051">Antiviral defense</keyword>
<accession>A0ABM6YU01</accession>